<dbReference type="Pfam" id="PF01813">
    <property type="entry name" value="ATP-synt_D"/>
    <property type="match status" value="1"/>
</dbReference>
<evidence type="ECO:0000313" key="7">
    <source>
        <dbReference type="Proteomes" id="UP000886723"/>
    </source>
</evidence>
<dbReference type="GO" id="GO:0046961">
    <property type="term" value="F:proton-transporting ATPase activity, rotational mechanism"/>
    <property type="evidence" value="ECO:0007669"/>
    <property type="project" value="InterPro"/>
</dbReference>
<dbReference type="NCBIfam" id="TIGR00309">
    <property type="entry name" value="V_ATPase_subD"/>
    <property type="match status" value="1"/>
</dbReference>
<dbReference type="HAMAP" id="MF_00271">
    <property type="entry name" value="ATP_synth_D_arch"/>
    <property type="match status" value="1"/>
</dbReference>
<gene>
    <name evidence="4" type="primary">atpD</name>
    <name evidence="6" type="ORF">IAA63_05185</name>
</gene>
<dbReference type="GO" id="GO:0042777">
    <property type="term" value="P:proton motive force-driven plasma membrane ATP synthesis"/>
    <property type="evidence" value="ECO:0007669"/>
    <property type="project" value="UniProtKB-UniRule"/>
</dbReference>
<dbReference type="AlphaFoldDB" id="A0A9D1NU41"/>
<keyword evidence="5" id="KW-0175">Coiled coil</keyword>
<keyword evidence="4" id="KW-0066">ATP synthesis</keyword>
<keyword evidence="2 4" id="KW-0813">Transport</keyword>
<dbReference type="PANTHER" id="PTHR11671">
    <property type="entry name" value="V-TYPE ATP SYNTHASE SUBUNIT D"/>
    <property type="match status" value="1"/>
</dbReference>
<keyword evidence="3 4" id="KW-0406">Ion transport</keyword>
<evidence type="ECO:0000256" key="3">
    <source>
        <dbReference type="ARBA" id="ARBA00023065"/>
    </source>
</evidence>
<accession>A0A9D1NU41</accession>
<dbReference type="EMBL" id="DVON01000111">
    <property type="protein sequence ID" value="HIV12518.1"/>
    <property type="molecule type" value="Genomic_DNA"/>
</dbReference>
<protein>
    <recommendedName>
        <fullName evidence="4">V-type ATP synthase subunit D</fullName>
    </recommendedName>
    <alternativeName>
        <fullName evidence="4">V-ATPase subunit D</fullName>
    </alternativeName>
</protein>
<dbReference type="Gene3D" id="1.10.287.3240">
    <property type="match status" value="1"/>
</dbReference>
<comment type="caution">
    <text evidence="6">The sequence shown here is derived from an EMBL/GenBank/DDBJ whole genome shotgun (WGS) entry which is preliminary data.</text>
</comment>
<dbReference type="Proteomes" id="UP000886723">
    <property type="component" value="Unassembled WGS sequence"/>
</dbReference>
<comment type="function">
    <text evidence="4">Produces ATP from ADP in the presence of a proton gradient across the membrane.</text>
</comment>
<keyword evidence="4" id="KW-0375">Hydrogen ion transport</keyword>
<reference evidence="6" key="2">
    <citation type="journal article" date="2021" name="PeerJ">
        <title>Extensive microbial diversity within the chicken gut microbiome revealed by metagenomics and culture.</title>
        <authorList>
            <person name="Gilroy R."/>
            <person name="Ravi A."/>
            <person name="Getino M."/>
            <person name="Pursley I."/>
            <person name="Horton D.L."/>
            <person name="Alikhan N.F."/>
            <person name="Baker D."/>
            <person name="Gharbi K."/>
            <person name="Hall N."/>
            <person name="Watson M."/>
            <person name="Adriaenssens E.M."/>
            <person name="Foster-Nyarko E."/>
            <person name="Jarju S."/>
            <person name="Secka A."/>
            <person name="Antonio M."/>
            <person name="Oren A."/>
            <person name="Chaudhuri R.R."/>
            <person name="La Ragione R."/>
            <person name="Hildebrand F."/>
            <person name="Pallen M.J."/>
        </authorList>
    </citation>
    <scope>NUCLEOTIDE SEQUENCE</scope>
    <source>
        <strain evidence="6">ChiBcec2-4451</strain>
    </source>
</reference>
<sequence length="205" mass="23577">MAQGPVNPTRMELGRMKRKLEAARKGHDLLKDRRDEMMRRFLELIRESRRIRRRVEEELSLAGKEFARAAASMSEPALRTALLPGVGELRFSLEGKNIMGVETPVFSREKAGEKTGGYSYGFAFTSWRLDGAVRRMEQVLPELLMLAQTEKSCQMLAAELERTRRRVNALEHIVIPETRQAIRVIRMKLEENERSALVRLGRAKQ</sequence>
<proteinExistence type="inferred from homology"/>
<dbReference type="GO" id="GO:0046933">
    <property type="term" value="F:proton-transporting ATP synthase activity, rotational mechanism"/>
    <property type="evidence" value="ECO:0007669"/>
    <property type="project" value="UniProtKB-UniRule"/>
</dbReference>
<dbReference type="GO" id="GO:0005524">
    <property type="term" value="F:ATP binding"/>
    <property type="evidence" value="ECO:0007669"/>
    <property type="project" value="UniProtKB-UniRule"/>
</dbReference>
<evidence type="ECO:0000256" key="1">
    <source>
        <dbReference type="ARBA" id="ARBA00005850"/>
    </source>
</evidence>
<evidence type="ECO:0000256" key="5">
    <source>
        <dbReference type="SAM" id="Coils"/>
    </source>
</evidence>
<name>A0A9D1NU41_9FIRM</name>
<organism evidence="6 7">
    <name type="scientific">Candidatus Pullilachnospira stercoravium</name>
    <dbReference type="NCBI Taxonomy" id="2840913"/>
    <lineage>
        <taxon>Bacteria</taxon>
        <taxon>Bacillati</taxon>
        <taxon>Bacillota</taxon>
        <taxon>Clostridia</taxon>
        <taxon>Lachnospirales</taxon>
        <taxon>Lachnospiraceae</taxon>
        <taxon>Lachnospiraceae incertae sedis</taxon>
        <taxon>Candidatus Pullilachnospira</taxon>
    </lineage>
</organism>
<comment type="similarity">
    <text evidence="1 4">Belongs to the V-ATPase D subunit family.</text>
</comment>
<evidence type="ECO:0000256" key="2">
    <source>
        <dbReference type="ARBA" id="ARBA00022448"/>
    </source>
</evidence>
<evidence type="ECO:0000313" key="6">
    <source>
        <dbReference type="EMBL" id="HIV12518.1"/>
    </source>
</evidence>
<dbReference type="InterPro" id="IPR002699">
    <property type="entry name" value="V_ATPase_D"/>
</dbReference>
<reference evidence="6" key="1">
    <citation type="submission" date="2020-10" db="EMBL/GenBank/DDBJ databases">
        <authorList>
            <person name="Gilroy R."/>
        </authorList>
    </citation>
    <scope>NUCLEOTIDE SEQUENCE</scope>
    <source>
        <strain evidence="6">ChiBcec2-4451</strain>
    </source>
</reference>
<feature type="coiled-coil region" evidence="5">
    <location>
        <begin position="146"/>
        <end position="173"/>
    </location>
</feature>
<evidence type="ECO:0000256" key="4">
    <source>
        <dbReference type="HAMAP-Rule" id="MF_00271"/>
    </source>
</evidence>